<dbReference type="EMBL" id="JAAWVN010013387">
    <property type="protein sequence ID" value="MBN3291627.1"/>
    <property type="molecule type" value="Genomic_DNA"/>
</dbReference>
<evidence type="ECO:0000259" key="5">
    <source>
        <dbReference type="PROSITE" id="PS51364"/>
    </source>
</evidence>
<dbReference type="Gene3D" id="3.90.290.10">
    <property type="entry name" value="TGF-beta binding (TB) domain"/>
    <property type="match status" value="1"/>
</dbReference>
<keyword evidence="7" id="KW-1185">Reference proteome</keyword>
<accession>A0ABS2YXW5</accession>
<keyword evidence="4" id="KW-0325">Glycoprotein</keyword>
<keyword evidence="3" id="KW-1015">Disulfide bond</keyword>
<comment type="caution">
    <text evidence="6">The sequence shown here is derived from an EMBL/GenBank/DDBJ whole genome shotgun (WGS) entry which is preliminary data.</text>
</comment>
<dbReference type="PROSITE" id="PS51364">
    <property type="entry name" value="TB"/>
    <property type="match status" value="1"/>
</dbReference>
<organism evidence="6 7">
    <name type="scientific">Polypterus senegalus</name>
    <name type="common">Senegal bichir</name>
    <dbReference type="NCBI Taxonomy" id="55291"/>
    <lineage>
        <taxon>Eukaryota</taxon>
        <taxon>Metazoa</taxon>
        <taxon>Chordata</taxon>
        <taxon>Craniata</taxon>
        <taxon>Vertebrata</taxon>
        <taxon>Euteleostomi</taxon>
        <taxon>Actinopterygii</taxon>
        <taxon>Polypteriformes</taxon>
        <taxon>Polypteridae</taxon>
        <taxon>Polypterus</taxon>
    </lineage>
</organism>
<evidence type="ECO:0000313" key="6">
    <source>
        <dbReference type="EMBL" id="MBN3291627.1"/>
    </source>
</evidence>
<feature type="domain" description="TB" evidence="5">
    <location>
        <begin position="163"/>
        <end position="209"/>
    </location>
</feature>
<reference evidence="6" key="1">
    <citation type="journal article" date="2021" name="Cell">
        <title>Tracing the genetic footprints of vertebrate landing in non-teleost ray-finned fishes.</title>
        <authorList>
            <person name="Bi X."/>
            <person name="Wang K."/>
            <person name="Yang L."/>
            <person name="Pan H."/>
            <person name="Jiang H."/>
            <person name="Wei Q."/>
            <person name="Fang M."/>
            <person name="Yu H."/>
            <person name="Zhu C."/>
            <person name="Cai Y."/>
            <person name="He Y."/>
            <person name="Gan X."/>
            <person name="Zeng H."/>
            <person name="Yu D."/>
            <person name="Zhu Y."/>
            <person name="Jiang H."/>
            <person name="Qiu Q."/>
            <person name="Yang H."/>
            <person name="Zhang Y.E."/>
            <person name="Wang W."/>
            <person name="Zhu M."/>
            <person name="He S."/>
            <person name="Zhang G."/>
        </authorList>
    </citation>
    <scope>NUCLEOTIDE SEQUENCE</scope>
    <source>
        <strain evidence="6">Bchr_001</strain>
    </source>
</reference>
<evidence type="ECO:0000256" key="2">
    <source>
        <dbReference type="ARBA" id="ARBA00022737"/>
    </source>
</evidence>
<dbReference type="Pfam" id="PF00683">
    <property type="entry name" value="TB"/>
    <property type="match status" value="1"/>
</dbReference>
<evidence type="ECO:0000256" key="1">
    <source>
        <dbReference type="ARBA" id="ARBA00022729"/>
    </source>
</evidence>
<evidence type="ECO:0000256" key="4">
    <source>
        <dbReference type="ARBA" id="ARBA00023180"/>
    </source>
</evidence>
<gene>
    <name evidence="6" type="primary">Ltbp3_1</name>
    <name evidence="6" type="ORF">GTO92_0002370</name>
</gene>
<evidence type="ECO:0000313" key="7">
    <source>
        <dbReference type="Proteomes" id="UP001166052"/>
    </source>
</evidence>
<feature type="non-terminal residue" evidence="6">
    <location>
        <position position="1"/>
    </location>
</feature>
<keyword evidence="1" id="KW-0732">Signal</keyword>
<sequence length="331" mass="37599">MVHYWQQHSHGTPTVIARHYEDNGKGNTFCKEEQTEHAKEMLLEALNIRCAPDVDHEDMSMVRDYIREGLNNLLNMTSVLPIKDLGWTSWIIYPEKFTYAKCVTCEDLKGGTTKKCKVYGKQYSSKEAKNFAQAAKHDTNPFPLLERACVTQAREDRTAANRDICVHYLGEDLMCNTPLNGQALTYSECCCHFGTGLGPECRTFPPHNSGKDNRFCWLRHLLCVKGKRLHKAYVLLPLQEGKLQPDSVIHLQTLGSSRKSLLESEQSQSIFGSECGLRFDMTQFIMVTENLVEICVEPLLNGHPAFSSVMDGLKCQPFLGTIWKKQHHSIQ</sequence>
<proteinExistence type="predicted"/>
<evidence type="ECO:0000256" key="3">
    <source>
        <dbReference type="ARBA" id="ARBA00023157"/>
    </source>
</evidence>
<feature type="non-terminal residue" evidence="6">
    <location>
        <position position="331"/>
    </location>
</feature>
<dbReference type="Proteomes" id="UP001166052">
    <property type="component" value="Unassembled WGS sequence"/>
</dbReference>
<dbReference type="InterPro" id="IPR017878">
    <property type="entry name" value="TB_dom"/>
</dbReference>
<dbReference type="InterPro" id="IPR036773">
    <property type="entry name" value="TB_dom_sf"/>
</dbReference>
<name>A0ABS2YXW5_POLSE</name>
<dbReference type="SUPFAM" id="SSF57581">
    <property type="entry name" value="TB module/8-cys domain"/>
    <property type="match status" value="1"/>
</dbReference>
<keyword evidence="2" id="KW-0677">Repeat</keyword>
<protein>
    <submittedName>
        <fullName evidence="6">LTBP3 protein</fullName>
    </submittedName>
</protein>